<dbReference type="GeneID" id="98070184"/>
<dbReference type="STRING" id="742817.HMPREF9449_02648"/>
<dbReference type="AlphaFoldDB" id="H1DK62"/>
<evidence type="ECO:0000313" key="1">
    <source>
        <dbReference type="EMBL" id="EHP45676.1"/>
    </source>
</evidence>
<dbReference type="PATRIC" id="fig|742817.3.peg.2838"/>
<evidence type="ECO:0000313" key="2">
    <source>
        <dbReference type="Proteomes" id="UP000004892"/>
    </source>
</evidence>
<dbReference type="HOGENOM" id="CLU_036375_1_0_10"/>
<dbReference type="Proteomes" id="UP000004892">
    <property type="component" value="Unassembled WGS sequence"/>
</dbReference>
<dbReference type="PROSITE" id="PS51257">
    <property type="entry name" value="PROKAR_LIPOPROTEIN"/>
    <property type="match status" value="1"/>
</dbReference>
<proteinExistence type="predicted"/>
<dbReference type="EMBL" id="ADMC01000028">
    <property type="protein sequence ID" value="EHP45676.1"/>
    <property type="molecule type" value="Genomic_DNA"/>
</dbReference>
<sequence length="384" mass="44362">MKYKFYIGLLFLHVFILSCTSGKDSITKFISVDIQNIKEEVELPISELTDSLEIIQLDSILKGFIGMRIITDHYIGIMLSDPSNFLLFNRQGKFITSIGNEGYGPGEYQALYHAQLDEKAQRVYLAPYTAKQILTYNLKGRFLPKECIKLSYLSPKNYFYVDHDKKRVTVINLPFSKEEPIAWVQDFKGNIYQKIAAKHLALRPDYSNEISTFRNTEAIDFSISAFFQKQQDTLYYYDSKNNKIIPKLTLNAPRQPGKIIYSYLELPLDYFIILSTIQMGNNPYTDISNTSFVQVNKKTQQSQYVKIVNDYLGGIDFVPSTLFNSFRNGYFAYPQDAMTLREQLTKALENPDLLPEVRTRISNLLRQLKEKDGDVMMIGKLKTE</sequence>
<accession>H1DK62</accession>
<gene>
    <name evidence="1" type="ORF">HMPREF9449_02648</name>
</gene>
<keyword evidence="2" id="KW-1185">Reference proteome</keyword>
<organism evidence="1 2">
    <name type="scientific">Odoribacter laneus YIT 12061</name>
    <dbReference type="NCBI Taxonomy" id="742817"/>
    <lineage>
        <taxon>Bacteria</taxon>
        <taxon>Pseudomonadati</taxon>
        <taxon>Bacteroidota</taxon>
        <taxon>Bacteroidia</taxon>
        <taxon>Bacteroidales</taxon>
        <taxon>Odoribacteraceae</taxon>
        <taxon>Odoribacter</taxon>
    </lineage>
</organism>
<dbReference type="eggNOG" id="ENOG5030TXN">
    <property type="taxonomic scope" value="Bacteria"/>
</dbReference>
<protein>
    <recommendedName>
        <fullName evidence="3">6-bladed beta-propeller</fullName>
    </recommendedName>
</protein>
<evidence type="ECO:0008006" key="3">
    <source>
        <dbReference type="Google" id="ProtNLM"/>
    </source>
</evidence>
<dbReference type="Pfam" id="PF17170">
    <property type="entry name" value="DUF5128"/>
    <property type="match status" value="1"/>
</dbReference>
<reference evidence="1 2" key="1">
    <citation type="submission" date="2012-01" db="EMBL/GenBank/DDBJ databases">
        <title>The Genome Sequence of Odoribacter laneus YIT 12061.</title>
        <authorList>
            <consortium name="The Broad Institute Genome Sequencing Platform"/>
            <person name="Earl A."/>
            <person name="Ward D."/>
            <person name="Feldgarden M."/>
            <person name="Gevers D."/>
            <person name="Morotomi M."/>
            <person name="Young S.K."/>
            <person name="Zeng Q."/>
            <person name="Gargeya S."/>
            <person name="Fitzgerald M."/>
            <person name="Haas B."/>
            <person name="Abouelleil A."/>
            <person name="Alvarado L."/>
            <person name="Arachchi H.M."/>
            <person name="Berlin A."/>
            <person name="Chapman S.B."/>
            <person name="Gearin G."/>
            <person name="Goldberg J."/>
            <person name="Griggs A."/>
            <person name="Gujja S."/>
            <person name="Hansen M."/>
            <person name="Heiman D."/>
            <person name="Howarth C."/>
            <person name="Larimer J."/>
            <person name="Lui A."/>
            <person name="MacDonald P.J.P."/>
            <person name="McCowen C."/>
            <person name="Montmayeur A."/>
            <person name="Murphy C."/>
            <person name="Neiman D."/>
            <person name="Pearson M."/>
            <person name="Priest M."/>
            <person name="Roberts A."/>
            <person name="Saif S."/>
            <person name="Shea T."/>
            <person name="Sisk P."/>
            <person name="Stolte C."/>
            <person name="Sykes S."/>
            <person name="Wortman J."/>
            <person name="Nusbaum C."/>
            <person name="Birren B."/>
        </authorList>
    </citation>
    <scope>NUCLEOTIDE SEQUENCE [LARGE SCALE GENOMIC DNA]</scope>
    <source>
        <strain evidence="1 2">YIT 12061</strain>
    </source>
</reference>
<name>H1DK62_9BACT</name>
<comment type="caution">
    <text evidence="1">The sequence shown here is derived from an EMBL/GenBank/DDBJ whole genome shotgun (WGS) entry which is preliminary data.</text>
</comment>
<dbReference type="RefSeq" id="WP_009137792.1">
    <property type="nucleotide sequence ID" value="NZ_JH594597.1"/>
</dbReference>